<evidence type="ECO:0000313" key="4">
    <source>
        <dbReference type="Proteomes" id="UP000240535"/>
    </source>
</evidence>
<keyword evidence="4" id="KW-1185">Reference proteome</keyword>
<keyword evidence="2" id="KW-0732">Signal</keyword>
<dbReference type="EMBL" id="PDHH01000001">
    <property type="protein sequence ID" value="PSM53265.1"/>
    <property type="molecule type" value="Genomic_DNA"/>
</dbReference>
<organism evidence="3 4">
    <name type="scientific">Campylobacter blaseri</name>
    <dbReference type="NCBI Taxonomy" id="2042961"/>
    <lineage>
        <taxon>Bacteria</taxon>
        <taxon>Pseudomonadati</taxon>
        <taxon>Campylobacterota</taxon>
        <taxon>Epsilonproteobacteria</taxon>
        <taxon>Campylobacterales</taxon>
        <taxon>Campylobacteraceae</taxon>
        <taxon>Campylobacter</taxon>
    </lineage>
</organism>
<reference evidence="4" key="1">
    <citation type="submission" date="2017-10" db="EMBL/GenBank/DDBJ databases">
        <title>Campylobacter species from seals.</title>
        <authorList>
            <person name="Gilbert M.J."/>
            <person name="Zomer A.L."/>
            <person name="Timmerman A.J."/>
            <person name="Duim B."/>
            <person name="Wagenaar J.A."/>
        </authorList>
    </citation>
    <scope>NUCLEOTIDE SEQUENCE [LARGE SCALE GENOMIC DNA]</scope>
    <source>
        <strain evidence="4">17S00004-5</strain>
    </source>
</reference>
<dbReference type="InterPro" id="IPR019546">
    <property type="entry name" value="TAT_signal_bac_arc"/>
</dbReference>
<accession>A0A2P8R460</accession>
<feature type="chain" id="PRO_5015701296" evidence="2">
    <location>
        <begin position="29"/>
        <end position="65"/>
    </location>
</feature>
<dbReference type="AlphaFoldDB" id="A0A2P8R460"/>
<dbReference type="InterPro" id="IPR006311">
    <property type="entry name" value="TAT_signal"/>
</dbReference>
<dbReference type="NCBIfam" id="TIGR01409">
    <property type="entry name" value="TAT_signal_seq"/>
    <property type="match status" value="1"/>
</dbReference>
<protein>
    <submittedName>
        <fullName evidence="3">Tat pathway signal protein</fullName>
    </submittedName>
</protein>
<proteinExistence type="predicted"/>
<dbReference type="PROSITE" id="PS51318">
    <property type="entry name" value="TAT"/>
    <property type="match status" value="1"/>
</dbReference>
<sequence>MKQKRRDFLKKSLKIGAVTGAAATLAMASDKVEPGSSGVVSGKAVKKEILYYKSRDWEKYYNVAW</sequence>
<comment type="caution">
    <text evidence="3">The sequence shown here is derived from an EMBL/GenBank/DDBJ whole genome shotgun (WGS) entry which is preliminary data.</text>
</comment>
<dbReference type="OrthoDB" id="5373165at2"/>
<gene>
    <name evidence="3" type="ORF">CQ405_01605</name>
</gene>
<keyword evidence="1" id="KW-0500">Molybdenum</keyword>
<evidence type="ECO:0000313" key="3">
    <source>
        <dbReference type="EMBL" id="PSM53265.1"/>
    </source>
</evidence>
<dbReference type="Proteomes" id="UP000240535">
    <property type="component" value="Unassembled WGS sequence"/>
</dbReference>
<evidence type="ECO:0000256" key="1">
    <source>
        <dbReference type="ARBA" id="ARBA00022505"/>
    </source>
</evidence>
<evidence type="ECO:0000256" key="2">
    <source>
        <dbReference type="SAM" id="SignalP"/>
    </source>
</evidence>
<dbReference type="RefSeq" id="WP_106869887.1">
    <property type="nucleotide sequence ID" value="NZ_CP053841.1"/>
</dbReference>
<name>A0A2P8R460_9BACT</name>
<feature type="signal peptide" evidence="2">
    <location>
        <begin position="1"/>
        <end position="28"/>
    </location>
</feature>